<feature type="domain" description="C-type lectin" evidence="1">
    <location>
        <begin position="180"/>
        <end position="300"/>
    </location>
</feature>
<protein>
    <recommendedName>
        <fullName evidence="1">C-type lectin domain-containing protein</fullName>
    </recommendedName>
</protein>
<dbReference type="CDD" id="cd00198">
    <property type="entry name" value="vWFA"/>
    <property type="match status" value="1"/>
</dbReference>
<organism evidence="2 3">
    <name type="scientific">Pristionchus mayeri</name>
    <dbReference type="NCBI Taxonomy" id="1317129"/>
    <lineage>
        <taxon>Eukaryota</taxon>
        <taxon>Metazoa</taxon>
        <taxon>Ecdysozoa</taxon>
        <taxon>Nematoda</taxon>
        <taxon>Chromadorea</taxon>
        <taxon>Rhabditida</taxon>
        <taxon>Rhabditina</taxon>
        <taxon>Diplogasteromorpha</taxon>
        <taxon>Diplogasteroidea</taxon>
        <taxon>Neodiplogasteridae</taxon>
        <taxon>Pristionchus</taxon>
    </lineage>
</organism>
<dbReference type="SUPFAM" id="SSF56436">
    <property type="entry name" value="C-type lectin-like"/>
    <property type="match status" value="1"/>
</dbReference>
<dbReference type="PANTHER" id="PTHR31024:SF3">
    <property type="entry name" value="C-TYPE LECTIN-RELATED"/>
    <property type="match status" value="1"/>
</dbReference>
<dbReference type="Pfam" id="PF00059">
    <property type="entry name" value="Lectin_C"/>
    <property type="match status" value="1"/>
</dbReference>
<dbReference type="SMART" id="SM00034">
    <property type="entry name" value="CLECT"/>
    <property type="match status" value="1"/>
</dbReference>
<dbReference type="Proteomes" id="UP001328107">
    <property type="component" value="Unassembled WGS sequence"/>
</dbReference>
<dbReference type="InterPro" id="IPR036465">
    <property type="entry name" value="vWFA_dom_sf"/>
</dbReference>
<keyword evidence="3" id="KW-1185">Reference proteome</keyword>
<gene>
    <name evidence="2" type="ORF">PMAYCL1PPCAC_08562</name>
</gene>
<feature type="non-terminal residue" evidence="2">
    <location>
        <position position="1"/>
    </location>
</feature>
<accession>A0AAN4ZI13</accession>
<reference evidence="3" key="1">
    <citation type="submission" date="2022-10" db="EMBL/GenBank/DDBJ databases">
        <title>Genome assembly of Pristionchus species.</title>
        <authorList>
            <person name="Yoshida K."/>
            <person name="Sommer R.J."/>
        </authorList>
    </citation>
    <scope>NUCLEOTIDE SEQUENCE [LARGE SCALE GENOMIC DNA]</scope>
    <source>
        <strain evidence="3">RS5460</strain>
    </source>
</reference>
<evidence type="ECO:0000259" key="1">
    <source>
        <dbReference type="PROSITE" id="PS50041"/>
    </source>
</evidence>
<dbReference type="InterPro" id="IPR016187">
    <property type="entry name" value="CTDL_fold"/>
</dbReference>
<dbReference type="InterPro" id="IPR016186">
    <property type="entry name" value="C-type_lectin-like/link_sf"/>
</dbReference>
<dbReference type="PROSITE" id="PS50041">
    <property type="entry name" value="C_TYPE_LECTIN_2"/>
    <property type="match status" value="1"/>
</dbReference>
<dbReference type="SUPFAM" id="SSF53300">
    <property type="entry name" value="vWA-like"/>
    <property type="match status" value="1"/>
</dbReference>
<dbReference type="AlphaFoldDB" id="A0AAN4ZI13"/>
<sequence length="310" mass="34524">QVSSLIESLAGKMNLDSKGPSPLYSRIGLISMANTVEVIFNFNLTSDSDVDLKQSDQLSVDIEAGFQAAMRMFQEGQLMANYRESARKIVYLITNSAPQGNLNGVYEFQSTGGLVIIANYVREGQVPLYGLQTLASPYYFFTNLTDNYMYNLQVFCDANCFCPRDLHAFNDANLNPRQDANRGCYSVSSMGIPYKNALKTCTKEDSVMPSIHDDEKQFFLSSIISPMGTKTKYWIGYENDGSKWNWVDKSTVPYTNWDIPNGQPNTNGGKNQCAYAVQTSGFNTQWYAANCDSGFNFVCEKAPCAAGKYC</sequence>
<proteinExistence type="predicted"/>
<evidence type="ECO:0000313" key="2">
    <source>
        <dbReference type="EMBL" id="GMR38367.1"/>
    </source>
</evidence>
<dbReference type="CDD" id="cd00037">
    <property type="entry name" value="CLECT"/>
    <property type="match status" value="1"/>
</dbReference>
<dbReference type="Gene3D" id="3.10.100.10">
    <property type="entry name" value="Mannose-Binding Protein A, subunit A"/>
    <property type="match status" value="1"/>
</dbReference>
<dbReference type="Gene3D" id="3.40.50.410">
    <property type="entry name" value="von Willebrand factor, type A domain"/>
    <property type="match status" value="1"/>
</dbReference>
<feature type="non-terminal residue" evidence="2">
    <location>
        <position position="310"/>
    </location>
</feature>
<dbReference type="InterPro" id="IPR001304">
    <property type="entry name" value="C-type_lectin-like"/>
</dbReference>
<name>A0AAN4ZI13_9BILA</name>
<evidence type="ECO:0000313" key="3">
    <source>
        <dbReference type="Proteomes" id="UP001328107"/>
    </source>
</evidence>
<dbReference type="EMBL" id="BTRK01000002">
    <property type="protein sequence ID" value="GMR38367.1"/>
    <property type="molecule type" value="Genomic_DNA"/>
</dbReference>
<dbReference type="PANTHER" id="PTHR31024">
    <property type="entry name" value="C-TYPE LECTIN"/>
    <property type="match status" value="1"/>
</dbReference>
<comment type="caution">
    <text evidence="2">The sequence shown here is derived from an EMBL/GenBank/DDBJ whole genome shotgun (WGS) entry which is preliminary data.</text>
</comment>